<dbReference type="AlphaFoldDB" id="A0A9P0MEI2"/>
<protein>
    <recommendedName>
        <fullName evidence="5">Secreted protein</fullName>
    </recommendedName>
</protein>
<name>A0A9P0MEI2_ACAOB</name>
<evidence type="ECO:0000313" key="3">
    <source>
        <dbReference type="EMBL" id="CAH2010184.1"/>
    </source>
</evidence>
<accession>A0A9P0MEI2</accession>
<feature type="chain" id="PRO_5040712366" description="Secreted protein" evidence="1">
    <location>
        <begin position="26"/>
        <end position="82"/>
    </location>
</feature>
<keyword evidence="4" id="KW-1185">Reference proteome</keyword>
<comment type="caution">
    <text evidence="3">The sequence shown here is derived from an EMBL/GenBank/DDBJ whole genome shotgun (WGS) entry which is preliminary data.</text>
</comment>
<keyword evidence="1" id="KW-0732">Signal</keyword>
<evidence type="ECO:0000256" key="1">
    <source>
        <dbReference type="SAM" id="SignalP"/>
    </source>
</evidence>
<dbReference type="EMBL" id="CAKOFQ010007051">
    <property type="protein sequence ID" value="CAH1988806.1"/>
    <property type="molecule type" value="Genomic_DNA"/>
</dbReference>
<sequence length="82" mass="9749">MTGYLFLEILQSLALVCFLWHSTSSLSYSITCSTENQTMKTERIEKKKRQVIIQKLIIQALKNRMVLFDPSQNRVYHIMYFK</sequence>
<feature type="signal peptide" evidence="1">
    <location>
        <begin position="1"/>
        <end position="25"/>
    </location>
</feature>
<organism evidence="3 4">
    <name type="scientific">Acanthoscelides obtectus</name>
    <name type="common">Bean weevil</name>
    <name type="synonym">Bruchus obtectus</name>
    <dbReference type="NCBI Taxonomy" id="200917"/>
    <lineage>
        <taxon>Eukaryota</taxon>
        <taxon>Metazoa</taxon>
        <taxon>Ecdysozoa</taxon>
        <taxon>Arthropoda</taxon>
        <taxon>Hexapoda</taxon>
        <taxon>Insecta</taxon>
        <taxon>Pterygota</taxon>
        <taxon>Neoptera</taxon>
        <taxon>Endopterygota</taxon>
        <taxon>Coleoptera</taxon>
        <taxon>Polyphaga</taxon>
        <taxon>Cucujiformia</taxon>
        <taxon>Chrysomeloidea</taxon>
        <taxon>Chrysomelidae</taxon>
        <taxon>Bruchinae</taxon>
        <taxon>Bruchini</taxon>
        <taxon>Acanthoscelides</taxon>
    </lineage>
</organism>
<dbReference type="Proteomes" id="UP001152888">
    <property type="component" value="Unassembled WGS sequence"/>
</dbReference>
<evidence type="ECO:0000313" key="4">
    <source>
        <dbReference type="Proteomes" id="UP001152888"/>
    </source>
</evidence>
<reference evidence="3" key="1">
    <citation type="submission" date="2022-03" db="EMBL/GenBank/DDBJ databases">
        <authorList>
            <person name="Sayadi A."/>
        </authorList>
    </citation>
    <scope>NUCLEOTIDE SEQUENCE</scope>
</reference>
<evidence type="ECO:0000313" key="2">
    <source>
        <dbReference type="EMBL" id="CAH1988806.1"/>
    </source>
</evidence>
<gene>
    <name evidence="2" type="ORF">ACAOBT_LOCUS18671</name>
    <name evidence="3" type="ORF">ACAOBT_LOCUS31358</name>
</gene>
<proteinExistence type="predicted"/>
<dbReference type="EMBL" id="CAKOFQ010007946">
    <property type="protein sequence ID" value="CAH2010184.1"/>
    <property type="molecule type" value="Genomic_DNA"/>
</dbReference>
<evidence type="ECO:0008006" key="5">
    <source>
        <dbReference type="Google" id="ProtNLM"/>
    </source>
</evidence>